<dbReference type="PANTHER" id="PTHR11977">
    <property type="entry name" value="VILLIN"/>
    <property type="match status" value="1"/>
</dbReference>
<proteinExistence type="predicted"/>
<dbReference type="GO" id="GO:0008154">
    <property type="term" value="P:actin polymerization or depolymerization"/>
    <property type="evidence" value="ECO:0000318"/>
    <property type="project" value="GO_Central"/>
</dbReference>
<organism evidence="2 3">
    <name type="scientific">Pristionchus pacificus</name>
    <name type="common">Parasitic nematode worm</name>
    <dbReference type="NCBI Taxonomy" id="54126"/>
    <lineage>
        <taxon>Eukaryota</taxon>
        <taxon>Metazoa</taxon>
        <taxon>Ecdysozoa</taxon>
        <taxon>Nematoda</taxon>
        <taxon>Chromadorea</taxon>
        <taxon>Rhabditida</taxon>
        <taxon>Rhabditina</taxon>
        <taxon>Diplogasteromorpha</taxon>
        <taxon>Diplogasteroidea</taxon>
        <taxon>Neodiplogasteridae</taxon>
        <taxon>Pristionchus</taxon>
    </lineage>
</organism>
<dbReference type="InterPro" id="IPR029006">
    <property type="entry name" value="ADF-H/Gelsolin-like_dom_sf"/>
</dbReference>
<dbReference type="GO" id="GO:0051015">
    <property type="term" value="F:actin filament binding"/>
    <property type="evidence" value="ECO:0000318"/>
    <property type="project" value="GO_Central"/>
</dbReference>
<dbReference type="PANTHER" id="PTHR11977:SF45">
    <property type="entry name" value="SUPERVILLIN"/>
    <property type="match status" value="1"/>
</dbReference>
<evidence type="ECO:0000259" key="1">
    <source>
        <dbReference type="PROSITE" id="PS51089"/>
    </source>
</evidence>
<reference evidence="3" key="1">
    <citation type="journal article" date="2008" name="Nat. Genet.">
        <title>The Pristionchus pacificus genome provides a unique perspective on nematode lifestyle and parasitism.</title>
        <authorList>
            <person name="Dieterich C."/>
            <person name="Clifton S.W."/>
            <person name="Schuster L.N."/>
            <person name="Chinwalla A."/>
            <person name="Delehaunty K."/>
            <person name="Dinkelacker I."/>
            <person name="Fulton L."/>
            <person name="Fulton R."/>
            <person name="Godfrey J."/>
            <person name="Minx P."/>
            <person name="Mitreva M."/>
            <person name="Roeseler W."/>
            <person name="Tian H."/>
            <person name="Witte H."/>
            <person name="Yang S.P."/>
            <person name="Wilson R.K."/>
            <person name="Sommer R.J."/>
        </authorList>
    </citation>
    <scope>NUCLEOTIDE SEQUENCE [LARGE SCALE GENOMIC DNA]</scope>
    <source>
        <strain evidence="3">PS312</strain>
    </source>
</reference>
<keyword evidence="3" id="KW-1185">Reference proteome</keyword>
<feature type="domain" description="HP" evidence="1">
    <location>
        <begin position="782"/>
        <end position="846"/>
    </location>
</feature>
<dbReference type="EnsemblMetazoa" id="PPA35625.1">
    <property type="protein sequence ID" value="PPA35625.1"/>
    <property type="gene ID" value="WBGene00273994"/>
</dbReference>
<dbReference type="SMART" id="SM00262">
    <property type="entry name" value="GEL"/>
    <property type="match status" value="3"/>
</dbReference>
<dbReference type="PROSITE" id="PS51089">
    <property type="entry name" value="HP"/>
    <property type="match status" value="1"/>
</dbReference>
<dbReference type="AlphaFoldDB" id="A0A8R1YUC3"/>
<gene>
    <name evidence="2" type="primary">WBGene00273994</name>
</gene>
<dbReference type="OrthoDB" id="28894at2759"/>
<protein>
    <submittedName>
        <fullName evidence="2">Viln-1</fullName>
    </submittedName>
</protein>
<dbReference type="GO" id="GO:0005546">
    <property type="term" value="F:phosphatidylinositol-4,5-bisphosphate binding"/>
    <property type="evidence" value="ECO:0000318"/>
    <property type="project" value="GO_Central"/>
</dbReference>
<dbReference type="InterPro" id="IPR007122">
    <property type="entry name" value="Villin/Gelsolin"/>
</dbReference>
<sequence>MSAKNTSALPCEKRSREEAIVTVSLASRLSRLSTSAEKWKSRVEKERDLDKCRPANRSGTVNIHTPTIPHFIDQGIATFFTRNNTTCVDIPSELLNLDCIEETEKLNMIRKSRITRPKKIPMSENIGGKHAKRITDFNFVKPLLEGVEEEIVRFVTSHDPECVVKGLSSTEDYNATRDSLRSPSNNTSSYPKMLLIQVGGEEFIDVRAVVASKESIDISASYLLITPSSLIIHNGSESKVLERSKAMQVATSILHTKQLNCGASKVDRTCDAERVSKQFWESLEWNGKKGTVVTGVELIKKNRIFSVDEQLEIKMEISGDVPCYSLLQPRKCLILDFHSELWWWCGGECTRRQIQATEDYTNQMKSQLSYIIIEKITNGIPNVLFSSKIRNWPMTTPLLTSRPQIKTPILDDGSYKWKQCIQSADSSSIACHLMKSEEKGDDILVEDVALDGTNGNVITERKDLWILNGDGLLRIEEKEEDRLVAFKRDGCYVVRWQYRIATRVGRLVKGESEGQRETGRQRIAFFYWLGRKSGVKERGMCALRLSEMDKSKSPHIRMEEGNETGIFLSLFKGLFTVIESDINGDRLFLVLWKSHGRSSFSQIDVSSPLRSQGTYIRKKEGKCVVLAGIHSNINDVRAALDSWDGSSKEMEYMVEGDDTTIEWIDPHPHNDAIKFTMYRILATESDIVQPCRPGTTFPYSQCALDTCILLDYGNKGWLWSEIPLSDTALNVANIMKEKFKWTNVDLIEKGSEPKRFKALFPLWDDYVEGKEERFLKLEDVMRERMSLTPAEAIQRRKLRDEVVDIENLEKNLPEELFFNMYGMTKNSFANLAPWKRILVRKNKGFF</sequence>
<accession>A0A8R1YUC3</accession>
<dbReference type="GO" id="GO:0005737">
    <property type="term" value="C:cytoplasm"/>
    <property type="evidence" value="ECO:0000318"/>
    <property type="project" value="GO_Central"/>
</dbReference>
<evidence type="ECO:0000313" key="2">
    <source>
        <dbReference type="EnsemblMetazoa" id="PPA35625.1"/>
    </source>
</evidence>
<dbReference type="Gene3D" id="1.10.950.10">
    <property type="entry name" value="Villin headpiece domain"/>
    <property type="match status" value="1"/>
</dbReference>
<dbReference type="InterPro" id="IPR036886">
    <property type="entry name" value="Villin_headpiece_dom_sf"/>
</dbReference>
<dbReference type="GO" id="GO:0051016">
    <property type="term" value="P:barbed-end actin filament capping"/>
    <property type="evidence" value="ECO:0000318"/>
    <property type="project" value="GO_Central"/>
</dbReference>
<dbReference type="GO" id="GO:0051014">
    <property type="term" value="P:actin filament severing"/>
    <property type="evidence" value="ECO:0000318"/>
    <property type="project" value="GO_Central"/>
</dbReference>
<dbReference type="Gene3D" id="3.40.20.10">
    <property type="entry name" value="Severin"/>
    <property type="match status" value="4"/>
</dbReference>
<dbReference type="InterPro" id="IPR003128">
    <property type="entry name" value="Villin_headpiece"/>
</dbReference>
<dbReference type="GO" id="GO:0015629">
    <property type="term" value="C:actin cytoskeleton"/>
    <property type="evidence" value="ECO:0000318"/>
    <property type="project" value="GO_Central"/>
</dbReference>
<dbReference type="SUPFAM" id="SSF55753">
    <property type="entry name" value="Actin depolymerizing proteins"/>
    <property type="match status" value="2"/>
</dbReference>
<dbReference type="SUPFAM" id="SSF47050">
    <property type="entry name" value="VHP, Villin headpiece domain"/>
    <property type="match status" value="1"/>
</dbReference>
<dbReference type="Proteomes" id="UP000005239">
    <property type="component" value="Unassembled WGS sequence"/>
</dbReference>
<reference evidence="2" key="2">
    <citation type="submission" date="2022-06" db="UniProtKB">
        <authorList>
            <consortium name="EnsemblMetazoa"/>
        </authorList>
    </citation>
    <scope>IDENTIFICATION</scope>
    <source>
        <strain evidence="2">PS312</strain>
    </source>
</reference>
<evidence type="ECO:0000313" key="3">
    <source>
        <dbReference type="Proteomes" id="UP000005239"/>
    </source>
</evidence>
<name>A0A8R1YUC3_PRIPA</name>
<dbReference type="SMART" id="SM00153">
    <property type="entry name" value="VHP"/>
    <property type="match status" value="1"/>
</dbReference>